<accession>A0ABN7WF53</accession>
<name>A0ABN7WF53_GIGMA</name>
<sequence length="56" mass="6342">GNDIPDFLAKLRLYLQNQGVNSADNAKGLLTERDVAIGYLRGCMKEKALEWFNKEN</sequence>
<dbReference type="EMBL" id="CAJVQB010041734">
    <property type="protein sequence ID" value="CAG8829803.1"/>
    <property type="molecule type" value="Genomic_DNA"/>
</dbReference>
<evidence type="ECO:0000313" key="1">
    <source>
        <dbReference type="EMBL" id="CAG8829803.1"/>
    </source>
</evidence>
<gene>
    <name evidence="1" type="ORF">GMARGA_LOCUS30081</name>
</gene>
<comment type="caution">
    <text evidence="1">The sequence shown here is derived from an EMBL/GenBank/DDBJ whole genome shotgun (WGS) entry which is preliminary data.</text>
</comment>
<keyword evidence="2" id="KW-1185">Reference proteome</keyword>
<reference evidence="1 2" key="1">
    <citation type="submission" date="2021-06" db="EMBL/GenBank/DDBJ databases">
        <authorList>
            <person name="Kallberg Y."/>
            <person name="Tangrot J."/>
            <person name="Rosling A."/>
        </authorList>
    </citation>
    <scope>NUCLEOTIDE SEQUENCE [LARGE SCALE GENOMIC DNA]</scope>
    <source>
        <strain evidence="1 2">120-4 pot B 10/14</strain>
    </source>
</reference>
<proteinExistence type="predicted"/>
<evidence type="ECO:0000313" key="2">
    <source>
        <dbReference type="Proteomes" id="UP000789901"/>
    </source>
</evidence>
<protein>
    <submittedName>
        <fullName evidence="1">10256_t:CDS:1</fullName>
    </submittedName>
</protein>
<organism evidence="1 2">
    <name type="scientific">Gigaspora margarita</name>
    <dbReference type="NCBI Taxonomy" id="4874"/>
    <lineage>
        <taxon>Eukaryota</taxon>
        <taxon>Fungi</taxon>
        <taxon>Fungi incertae sedis</taxon>
        <taxon>Mucoromycota</taxon>
        <taxon>Glomeromycotina</taxon>
        <taxon>Glomeromycetes</taxon>
        <taxon>Diversisporales</taxon>
        <taxon>Gigasporaceae</taxon>
        <taxon>Gigaspora</taxon>
    </lineage>
</organism>
<feature type="non-terminal residue" evidence="1">
    <location>
        <position position="1"/>
    </location>
</feature>
<dbReference type="Proteomes" id="UP000789901">
    <property type="component" value="Unassembled WGS sequence"/>
</dbReference>